<feature type="domain" description="Peptidase S33 tripeptidyl aminopeptidase-like C-terminal" evidence="3">
    <location>
        <begin position="422"/>
        <end position="520"/>
    </location>
</feature>
<keyword evidence="4" id="KW-0378">Hydrolase</keyword>
<dbReference type="PROSITE" id="PS51257">
    <property type="entry name" value="PROKAR_LIPOPROTEIN"/>
    <property type="match status" value="1"/>
</dbReference>
<evidence type="ECO:0000256" key="1">
    <source>
        <dbReference type="SAM" id="MobiDB-lite"/>
    </source>
</evidence>
<feature type="chain" id="PRO_5046978965" evidence="2">
    <location>
        <begin position="21"/>
        <end position="524"/>
    </location>
</feature>
<gene>
    <name evidence="4" type="ORF">LX13_004263</name>
</gene>
<proteinExistence type="predicted"/>
<organism evidence="4 5">
    <name type="scientific">Williamsia maris</name>
    <dbReference type="NCBI Taxonomy" id="72806"/>
    <lineage>
        <taxon>Bacteria</taxon>
        <taxon>Bacillati</taxon>
        <taxon>Actinomycetota</taxon>
        <taxon>Actinomycetes</taxon>
        <taxon>Mycobacteriales</taxon>
        <taxon>Nocardiaceae</taxon>
        <taxon>Williamsia</taxon>
    </lineage>
</organism>
<feature type="region of interest" description="Disordered" evidence="1">
    <location>
        <begin position="34"/>
        <end position="54"/>
    </location>
</feature>
<keyword evidence="2" id="KW-0732">Signal</keyword>
<dbReference type="InterPro" id="IPR029058">
    <property type="entry name" value="AB_hydrolase_fold"/>
</dbReference>
<evidence type="ECO:0000313" key="5">
    <source>
        <dbReference type="Proteomes" id="UP001206895"/>
    </source>
</evidence>
<dbReference type="SUPFAM" id="SSF53474">
    <property type="entry name" value="alpha/beta-Hydrolases"/>
    <property type="match status" value="1"/>
</dbReference>
<reference evidence="4 5" key="1">
    <citation type="submission" date="2022-06" db="EMBL/GenBank/DDBJ databases">
        <title>Genomic Encyclopedia of Archaeal and Bacterial Type Strains, Phase II (KMG-II): from individual species to whole genera.</title>
        <authorList>
            <person name="Goeker M."/>
        </authorList>
    </citation>
    <scope>NUCLEOTIDE SEQUENCE [LARGE SCALE GENOMIC DNA]</scope>
    <source>
        <strain evidence="4 5">DSM 44693</strain>
    </source>
</reference>
<dbReference type="Proteomes" id="UP001206895">
    <property type="component" value="Unassembled WGS sequence"/>
</dbReference>
<name>A0ABT1HKG2_9NOCA</name>
<sequence>MRSVLPVRLLCALSVVVALATGCAVGPDTGPALVIDNGNDGNGPASSAGPPPPPQLTAPNADLAWKPCASPVTARFGLPAVPAGVLVDCADYQSSITPGVATIDAVVVSAVRVRLAATPATAAPLVLTSGTDMPSALTAMLLASAPGRSLLSDHPIVAVDRRGIGESSPLDCLTVRERNALLDNGFDSSDIAGGDASRQQRLISTAAEAADGCSETISPYQVAFTAANAASDIERLRTIWKVDRIGLLGVGSGADVALAYSGLYRNRVGRVVLDTPTPYLTSARVRGQQLAAGTDAALAQFATLCAAARCALGSDPRRAITGLIAQAAQGRLATLSDADVLSALTTELAVTTSDRAATVTRVATLLQSAITGDVAPLTAAVARARAIRGSDGQLLSRCNDTSQPVGQNEIGDLVTSWTQQYPLTGADTALSLLRCNGWPAGPAAPRPTGFDVAVLVLNGGTDTINGATGVGAVEPLILAARGTSSTVTWDGLGYSVAAHSDCAADIVGRYANTGTVPDTGACPS</sequence>
<evidence type="ECO:0000313" key="4">
    <source>
        <dbReference type="EMBL" id="MCP2178422.1"/>
    </source>
</evidence>
<dbReference type="Pfam" id="PF08386">
    <property type="entry name" value="Abhydrolase_4"/>
    <property type="match status" value="1"/>
</dbReference>
<dbReference type="InterPro" id="IPR013595">
    <property type="entry name" value="Pept_S33_TAP-like_C"/>
</dbReference>
<accession>A0ABT1HKG2</accession>
<comment type="caution">
    <text evidence="4">The sequence shown here is derived from an EMBL/GenBank/DDBJ whole genome shotgun (WGS) entry which is preliminary data.</text>
</comment>
<keyword evidence="5" id="KW-1185">Reference proteome</keyword>
<protein>
    <submittedName>
        <fullName evidence="4">Alpha/beta hydrolase fold</fullName>
    </submittedName>
</protein>
<dbReference type="GO" id="GO:0016787">
    <property type="term" value="F:hydrolase activity"/>
    <property type="evidence" value="ECO:0007669"/>
    <property type="project" value="UniProtKB-KW"/>
</dbReference>
<evidence type="ECO:0000259" key="3">
    <source>
        <dbReference type="Pfam" id="PF08386"/>
    </source>
</evidence>
<dbReference type="RefSeq" id="WP_253663330.1">
    <property type="nucleotide sequence ID" value="NZ_BAAAJQ010000003.1"/>
</dbReference>
<feature type="signal peptide" evidence="2">
    <location>
        <begin position="1"/>
        <end position="20"/>
    </location>
</feature>
<dbReference type="EMBL" id="JAMTCJ010000004">
    <property type="protein sequence ID" value="MCP2178422.1"/>
    <property type="molecule type" value="Genomic_DNA"/>
</dbReference>
<evidence type="ECO:0000256" key="2">
    <source>
        <dbReference type="SAM" id="SignalP"/>
    </source>
</evidence>
<dbReference type="Gene3D" id="3.40.50.1820">
    <property type="entry name" value="alpha/beta hydrolase"/>
    <property type="match status" value="1"/>
</dbReference>